<comment type="similarity">
    <text evidence="11">Belongs to the G-protein coupled receptor 1 family.</text>
</comment>
<evidence type="ECO:0000259" key="13">
    <source>
        <dbReference type="PROSITE" id="PS50262"/>
    </source>
</evidence>
<dbReference type="FunFam" id="1.20.1070.10:FF:000004">
    <property type="entry name" value="Olfactory receptor"/>
    <property type="match status" value="2"/>
</dbReference>
<keyword evidence="5" id="KW-0552">Olfaction</keyword>
<dbReference type="PROSITE" id="PS00237">
    <property type="entry name" value="G_PROTEIN_RECEP_F1_1"/>
    <property type="match status" value="1"/>
</dbReference>
<dbReference type="GO" id="GO:0005886">
    <property type="term" value="C:plasma membrane"/>
    <property type="evidence" value="ECO:0007669"/>
    <property type="project" value="UniProtKB-SubCell"/>
</dbReference>
<evidence type="ECO:0000256" key="6">
    <source>
        <dbReference type="ARBA" id="ARBA00022989"/>
    </source>
</evidence>
<evidence type="ECO:0000256" key="7">
    <source>
        <dbReference type="ARBA" id="ARBA00023040"/>
    </source>
</evidence>
<dbReference type="PROSITE" id="PS50262">
    <property type="entry name" value="G_PROTEIN_RECEP_F1_2"/>
    <property type="match status" value="2"/>
</dbReference>
<evidence type="ECO:0000256" key="11">
    <source>
        <dbReference type="RuleBase" id="RU000688"/>
    </source>
</evidence>
<feature type="transmembrane region" description="Helical" evidence="12">
    <location>
        <begin position="223"/>
        <end position="245"/>
    </location>
</feature>
<accession>A0AAD4YHG5</accession>
<feature type="transmembrane region" description="Helical" evidence="12">
    <location>
        <begin position="296"/>
        <end position="317"/>
    </location>
</feature>
<comment type="subcellular location">
    <subcellularLocation>
        <location evidence="1">Cell membrane</location>
        <topology evidence="1">Multi-pass membrane protein</topology>
    </subcellularLocation>
</comment>
<keyword evidence="4 11" id="KW-0812">Transmembrane</keyword>
<dbReference type="InterPro" id="IPR000276">
    <property type="entry name" value="GPCR_Rhodpsn"/>
</dbReference>
<keyword evidence="9 11" id="KW-0675">Receptor</keyword>
<evidence type="ECO:0000256" key="1">
    <source>
        <dbReference type="ARBA" id="ARBA00004651"/>
    </source>
</evidence>
<feature type="transmembrane region" description="Helical" evidence="12">
    <location>
        <begin position="26"/>
        <end position="48"/>
    </location>
</feature>
<keyword evidence="6 12" id="KW-1133">Transmembrane helix</keyword>
<keyword evidence="3" id="KW-0716">Sensory transduction</keyword>
<feature type="transmembrane region" description="Helical" evidence="12">
    <location>
        <begin position="257"/>
        <end position="276"/>
    </location>
</feature>
<proteinExistence type="inferred from homology"/>
<evidence type="ECO:0000256" key="4">
    <source>
        <dbReference type="ARBA" id="ARBA00022692"/>
    </source>
</evidence>
<dbReference type="AlphaFoldDB" id="A0AAD4YHG5"/>
<comment type="caution">
    <text evidence="14">The sequence shown here is derived from an EMBL/GenBank/DDBJ whole genome shotgun (WGS) entry which is preliminary data.</text>
</comment>
<evidence type="ECO:0000256" key="3">
    <source>
        <dbReference type="ARBA" id="ARBA00022606"/>
    </source>
</evidence>
<keyword evidence="8 12" id="KW-0472">Membrane</keyword>
<evidence type="ECO:0000256" key="12">
    <source>
        <dbReference type="SAM" id="Phobius"/>
    </source>
</evidence>
<keyword evidence="10 11" id="KW-0807">Transducer</keyword>
<dbReference type="PANTHER" id="PTHR48018">
    <property type="entry name" value="OLFACTORY RECEPTOR"/>
    <property type="match status" value="1"/>
</dbReference>
<reference evidence="14" key="1">
    <citation type="submission" date="2022-03" db="EMBL/GenBank/DDBJ databases">
        <title>Genomic analyses of argali, domestic sheep and their hybrids provide insights into chromosomal evolution, heterosis and genetic basis of agronomic traits.</title>
        <authorList>
            <person name="Li M."/>
        </authorList>
    </citation>
    <scope>NUCLEOTIDE SEQUENCE</scope>
    <source>
        <strain evidence="14">CAU-MHL-2022a</strain>
        <tissue evidence="14">Skin</tissue>
    </source>
</reference>
<dbReference type="Proteomes" id="UP001214576">
    <property type="component" value="Unassembled WGS sequence"/>
</dbReference>
<dbReference type="Pfam" id="PF00001">
    <property type="entry name" value="7tm_1"/>
    <property type="match status" value="2"/>
</dbReference>
<dbReference type="GO" id="GO:0007608">
    <property type="term" value="P:sensory perception of smell"/>
    <property type="evidence" value="ECO:0007669"/>
    <property type="project" value="UniProtKB-KW"/>
</dbReference>
<feature type="transmembrane region" description="Helical" evidence="12">
    <location>
        <begin position="60"/>
        <end position="79"/>
    </location>
</feature>
<evidence type="ECO:0000256" key="5">
    <source>
        <dbReference type="ARBA" id="ARBA00022725"/>
    </source>
</evidence>
<evidence type="ECO:0000256" key="2">
    <source>
        <dbReference type="ARBA" id="ARBA00022475"/>
    </source>
</evidence>
<feature type="domain" description="G-protein coupled receptors family 1 profile" evidence="13">
    <location>
        <begin position="238"/>
        <end position="354"/>
    </location>
</feature>
<keyword evidence="15" id="KW-1185">Reference proteome</keyword>
<protein>
    <recommendedName>
        <fullName evidence="13">G-protein coupled receptors family 1 profile domain-containing protein</fullName>
    </recommendedName>
</protein>
<dbReference type="Gene3D" id="1.20.1070.10">
    <property type="entry name" value="Rhodopsin 7-helix transmembrane proteins"/>
    <property type="match status" value="2"/>
</dbReference>
<dbReference type="SUPFAM" id="SSF81321">
    <property type="entry name" value="Family A G protein-coupled receptor-like"/>
    <property type="match status" value="2"/>
</dbReference>
<sequence>MAKENESLTTEFILKGLTDHPVLKTLLFLVFLTIYLITMVGNLGLVALIFMELHLHTSMYIFLGNLALMDFCCSSAITPKMLQNLSSKDRMISLYECMVQFYFLCLAETADCFLLAAMAYDRYVAICKPLQYHTMMSKKLCIQMTTGAYIASNLHSMIHGRNTEKAMAPHSSTLAWRIPWMEEPGIPPTWTDSKESGMAKENHTIKNEFILTGFTDHPELKTLLFVVFLTIFLITMVGNLGLVILISKEHRLHTPMYIFLGNLALVDSCCACAVTPKMLRNFFSENRMISFYECMAQFYFLCTVETADCFLLAAMAYDRYVAICKPLQYHTMMSKKLCIQMTMGAYIAGNLHSMIHKFAATWMELEEENLLFRHSVVRLFMTRWTVACQGPLFKEFSRQEYQIGLPFPSPGDLPDPGTEPMSVTLAGRFFTTEPPEKPLHEG</sequence>
<dbReference type="PRINTS" id="PR00237">
    <property type="entry name" value="GPCRRHODOPSN"/>
</dbReference>
<organism evidence="14 15">
    <name type="scientific">Ovis ammon polii</name>
    <dbReference type="NCBI Taxonomy" id="230172"/>
    <lineage>
        <taxon>Eukaryota</taxon>
        <taxon>Metazoa</taxon>
        <taxon>Chordata</taxon>
        <taxon>Craniata</taxon>
        <taxon>Vertebrata</taxon>
        <taxon>Euteleostomi</taxon>
        <taxon>Mammalia</taxon>
        <taxon>Eutheria</taxon>
        <taxon>Laurasiatheria</taxon>
        <taxon>Artiodactyla</taxon>
        <taxon>Ruminantia</taxon>
        <taxon>Pecora</taxon>
        <taxon>Bovidae</taxon>
        <taxon>Caprinae</taxon>
        <taxon>Ovis</taxon>
    </lineage>
</organism>
<evidence type="ECO:0000256" key="8">
    <source>
        <dbReference type="ARBA" id="ARBA00023136"/>
    </source>
</evidence>
<gene>
    <name evidence="14" type="ORF">MG293_000814</name>
</gene>
<evidence type="ECO:0000256" key="10">
    <source>
        <dbReference type="ARBA" id="ARBA00023224"/>
    </source>
</evidence>
<evidence type="ECO:0000313" key="15">
    <source>
        <dbReference type="Proteomes" id="UP001214576"/>
    </source>
</evidence>
<evidence type="ECO:0000256" key="9">
    <source>
        <dbReference type="ARBA" id="ARBA00023170"/>
    </source>
</evidence>
<feature type="domain" description="G-protein coupled receptors family 1 profile" evidence="13">
    <location>
        <begin position="41"/>
        <end position="157"/>
    </location>
</feature>
<keyword evidence="7 11" id="KW-0297">G-protein coupled receptor</keyword>
<name>A0AAD4YHG5_OVIAM</name>
<dbReference type="EMBL" id="JAKZEL010000001">
    <property type="protein sequence ID" value="KAI4548484.1"/>
    <property type="molecule type" value="Genomic_DNA"/>
</dbReference>
<keyword evidence="2" id="KW-1003">Cell membrane</keyword>
<evidence type="ECO:0000313" key="14">
    <source>
        <dbReference type="EMBL" id="KAI4548484.1"/>
    </source>
</evidence>
<dbReference type="GO" id="GO:0004930">
    <property type="term" value="F:G protein-coupled receptor activity"/>
    <property type="evidence" value="ECO:0007669"/>
    <property type="project" value="UniProtKB-KW"/>
</dbReference>
<dbReference type="InterPro" id="IPR017452">
    <property type="entry name" value="GPCR_Rhodpsn_7TM"/>
</dbReference>
<feature type="transmembrane region" description="Helical" evidence="12">
    <location>
        <begin position="99"/>
        <end position="120"/>
    </location>
</feature>